<evidence type="ECO:0000313" key="1">
    <source>
        <dbReference type="EMBL" id="ARP99187.1"/>
    </source>
</evidence>
<dbReference type="AlphaFoldDB" id="A0A1W6ZPL2"/>
<gene>
    <name evidence="1" type="ORF">CAK95_08885</name>
</gene>
<dbReference type="KEGG" id="psin:CAK95_08885"/>
<keyword evidence="2" id="KW-1185">Reference proteome</keyword>
<accession>A0A1W6ZPL2</accession>
<dbReference type="STRING" id="1235591.CAK95_08885"/>
<dbReference type="OrthoDB" id="7926124at2"/>
<sequence length="329" mass="35567">MILPRLIPSLFVAVLTLAPSTLASWQAKAADAVFPVGSLVGLTPPAGMVASRTFPGFEDREKKAGIVITQLPGEAYEQFLKSMNSGAIELPGVSNAKREILLTEGGAAHLLTGDQEAEGVKFRKWMLITRRAITGRGADSTMAFVVTAQVPIDAEDAYSDADIRKALGSVALRANVPTKEILDNLPFEVNELAKFEGVRSLIPGQAIMLTEQPGMEPPVDRPFLMISVGGPAPSQASDRAAFATNILRGIQGFKNLKPVFAEPMRIGGKPGYEIRLEGQTMAHDTDVMIVQWMRFSGTGFIRVVGVSPKKDWGETFTRFRAVRDGIDTR</sequence>
<organism evidence="1 2">
    <name type="scientific">Pseudorhodoplanes sinuspersici</name>
    <dbReference type="NCBI Taxonomy" id="1235591"/>
    <lineage>
        <taxon>Bacteria</taxon>
        <taxon>Pseudomonadati</taxon>
        <taxon>Pseudomonadota</taxon>
        <taxon>Alphaproteobacteria</taxon>
        <taxon>Hyphomicrobiales</taxon>
        <taxon>Pseudorhodoplanes</taxon>
    </lineage>
</organism>
<protein>
    <submittedName>
        <fullName evidence="1">Uncharacterized protein</fullName>
    </submittedName>
</protein>
<evidence type="ECO:0000313" key="2">
    <source>
        <dbReference type="Proteomes" id="UP000194137"/>
    </source>
</evidence>
<dbReference type="Proteomes" id="UP000194137">
    <property type="component" value="Chromosome"/>
</dbReference>
<dbReference type="EMBL" id="CP021112">
    <property type="protein sequence ID" value="ARP99187.1"/>
    <property type="molecule type" value="Genomic_DNA"/>
</dbReference>
<proteinExistence type="predicted"/>
<name>A0A1W6ZPL2_9HYPH</name>
<dbReference type="RefSeq" id="WP_086087593.1">
    <property type="nucleotide sequence ID" value="NZ_CP021112.1"/>
</dbReference>
<reference evidence="1 2" key="1">
    <citation type="submission" date="2017-05" db="EMBL/GenBank/DDBJ databases">
        <title>Full genome sequence of Pseudorhodoplanes sinuspersici.</title>
        <authorList>
            <person name="Dastgheib S.M.M."/>
            <person name="Shavandi M."/>
            <person name="Tirandaz H."/>
        </authorList>
    </citation>
    <scope>NUCLEOTIDE SEQUENCE [LARGE SCALE GENOMIC DNA]</scope>
    <source>
        <strain evidence="1 2">RIPI110</strain>
    </source>
</reference>